<dbReference type="NCBIfam" id="TIGR00132">
    <property type="entry name" value="gatA"/>
    <property type="match status" value="1"/>
</dbReference>
<dbReference type="GO" id="GO:0005524">
    <property type="term" value="F:ATP binding"/>
    <property type="evidence" value="ECO:0007669"/>
    <property type="project" value="UniProtKB-KW"/>
</dbReference>
<dbReference type="AlphaFoldDB" id="A0A2K8N9B5"/>
<comment type="function">
    <text evidence="6 8">Allows the formation of correctly charged Gln-tRNA(Gln) through the transamidation of misacylated Glu-tRNA(Gln) in organisms which lack glutaminyl-tRNA synthetase. The reaction takes place in the presence of glutamine and ATP through an activated gamma-phospho-Glu-tRNA(Gln).</text>
</comment>
<sequence length="494" mass="52669">MSMWRWSVREMADKVRRREVKPSELAEAVLGRIRETDDRVRAFLHIDEDRALEKAREMDEAASAGRGEGPLFGVPGAVKDNLCTEGVRTTCASKILANYVPPYTATAVRKLEDARALIVGKTNMDEFAMGSSTENSAFQQTANPWDLGRVPGGSSGGSAAAVAAGQVPFALGSDTGGSIRQPAAFCGVVGLKPTYGRVSRYGLVAFASSLDQIGPITRTVEDAAAVLQAIAGHDPLDSTSAPVEVPNFVGALTGEVKGMRLAVPREYIGEGTDPGVAAAVKRAVDTLAGLGAEVEEVSLPHTKYAVATYYLIAPAEASSNLARYDGVRYGVRVEGDNLIDMYRRTRSEGFGPEVKRRIMLGTYALSSGYCDAYYLRAQKVRTLIRRDFDAVFERFDAVVAPTTPTVAFRFGEKVSDPLTMYLNDILTIPVNLAGLPAVSVPCGLVDGMPVGLQVIGKAFDEAAVLRVAHAYEQAAALELWPAGLAERGSGNNGI</sequence>
<comment type="catalytic activity">
    <reaction evidence="7 8">
        <text>L-glutamyl-tRNA(Gln) + L-glutamine + ATP + H2O = L-glutaminyl-tRNA(Gln) + L-glutamate + ADP + phosphate + H(+)</text>
        <dbReference type="Rhea" id="RHEA:17521"/>
        <dbReference type="Rhea" id="RHEA-COMP:9681"/>
        <dbReference type="Rhea" id="RHEA-COMP:9684"/>
        <dbReference type="ChEBI" id="CHEBI:15377"/>
        <dbReference type="ChEBI" id="CHEBI:15378"/>
        <dbReference type="ChEBI" id="CHEBI:29985"/>
        <dbReference type="ChEBI" id="CHEBI:30616"/>
        <dbReference type="ChEBI" id="CHEBI:43474"/>
        <dbReference type="ChEBI" id="CHEBI:58359"/>
        <dbReference type="ChEBI" id="CHEBI:78520"/>
        <dbReference type="ChEBI" id="CHEBI:78521"/>
        <dbReference type="ChEBI" id="CHEBI:456216"/>
        <dbReference type="EC" id="6.3.5.7"/>
    </reaction>
</comment>
<dbReference type="KEGG" id="kyr:CVV65_14105"/>
<keyword evidence="3 8" id="KW-0547">Nucleotide-binding</keyword>
<dbReference type="InterPro" id="IPR036928">
    <property type="entry name" value="AS_sf"/>
</dbReference>
<evidence type="ECO:0000256" key="6">
    <source>
        <dbReference type="ARBA" id="ARBA00025295"/>
    </source>
</evidence>
<evidence type="ECO:0000256" key="4">
    <source>
        <dbReference type="ARBA" id="ARBA00022840"/>
    </source>
</evidence>
<dbReference type="InterPro" id="IPR004412">
    <property type="entry name" value="GatA"/>
</dbReference>
<dbReference type="GO" id="GO:0050567">
    <property type="term" value="F:glutaminyl-tRNA synthase (glutamine-hydrolyzing) activity"/>
    <property type="evidence" value="ECO:0007669"/>
    <property type="project" value="UniProtKB-UniRule"/>
</dbReference>
<dbReference type="GO" id="GO:0016740">
    <property type="term" value="F:transferase activity"/>
    <property type="evidence" value="ECO:0007669"/>
    <property type="project" value="UniProtKB-KW"/>
</dbReference>
<evidence type="ECO:0000313" key="11">
    <source>
        <dbReference type="Proteomes" id="UP000231932"/>
    </source>
</evidence>
<dbReference type="RefSeq" id="WP_100668668.1">
    <property type="nucleotide sequence ID" value="NZ_CP024955.1"/>
</dbReference>
<dbReference type="PANTHER" id="PTHR11895:SF151">
    <property type="entry name" value="GLUTAMYL-TRNA(GLN) AMIDOTRANSFERASE SUBUNIT A"/>
    <property type="match status" value="1"/>
</dbReference>
<dbReference type="PIRSF" id="PIRSF001221">
    <property type="entry name" value="Amidase_fungi"/>
    <property type="match status" value="1"/>
</dbReference>
<dbReference type="PROSITE" id="PS00571">
    <property type="entry name" value="AMIDASES"/>
    <property type="match status" value="1"/>
</dbReference>
<dbReference type="InterPro" id="IPR000120">
    <property type="entry name" value="Amidase"/>
</dbReference>
<comment type="subunit">
    <text evidence="8">Heterotrimer of A, B and C subunits.</text>
</comment>
<evidence type="ECO:0000256" key="8">
    <source>
        <dbReference type="HAMAP-Rule" id="MF_00120"/>
    </source>
</evidence>
<dbReference type="GO" id="GO:0006412">
    <property type="term" value="P:translation"/>
    <property type="evidence" value="ECO:0007669"/>
    <property type="project" value="UniProtKB-UniRule"/>
</dbReference>
<dbReference type="OrthoDB" id="9811471at2"/>
<evidence type="ECO:0000256" key="3">
    <source>
        <dbReference type="ARBA" id="ARBA00022741"/>
    </source>
</evidence>
<organism evidence="10 11">
    <name type="scientific">Kyrpidia spormannii</name>
    <dbReference type="NCBI Taxonomy" id="2055160"/>
    <lineage>
        <taxon>Bacteria</taxon>
        <taxon>Bacillati</taxon>
        <taxon>Bacillota</taxon>
        <taxon>Bacilli</taxon>
        <taxon>Bacillales</taxon>
        <taxon>Alicyclobacillaceae</taxon>
        <taxon>Kyrpidia</taxon>
    </lineage>
</organism>
<dbReference type="PANTHER" id="PTHR11895">
    <property type="entry name" value="TRANSAMIDASE"/>
    <property type="match status" value="1"/>
</dbReference>
<dbReference type="SUPFAM" id="SSF75304">
    <property type="entry name" value="Amidase signature (AS) enzymes"/>
    <property type="match status" value="1"/>
</dbReference>
<evidence type="ECO:0000313" key="10">
    <source>
        <dbReference type="EMBL" id="ATY85914.1"/>
    </source>
</evidence>
<dbReference type="InterPro" id="IPR020556">
    <property type="entry name" value="Amidase_CS"/>
</dbReference>
<dbReference type="GO" id="GO:0030956">
    <property type="term" value="C:glutamyl-tRNA(Gln) amidotransferase complex"/>
    <property type="evidence" value="ECO:0007669"/>
    <property type="project" value="InterPro"/>
</dbReference>
<evidence type="ECO:0000256" key="1">
    <source>
        <dbReference type="ARBA" id="ARBA00008069"/>
    </source>
</evidence>
<dbReference type="EMBL" id="CP024955">
    <property type="protein sequence ID" value="ATY85914.1"/>
    <property type="molecule type" value="Genomic_DNA"/>
</dbReference>
<evidence type="ECO:0000259" key="9">
    <source>
        <dbReference type="Pfam" id="PF01425"/>
    </source>
</evidence>
<evidence type="ECO:0000256" key="2">
    <source>
        <dbReference type="ARBA" id="ARBA00022598"/>
    </source>
</evidence>
<keyword evidence="2 8" id="KW-0436">Ligase</keyword>
<keyword evidence="4 8" id="KW-0067">ATP-binding</keyword>
<protein>
    <recommendedName>
        <fullName evidence="8">Glutamyl-tRNA(Gln) amidotransferase subunit A</fullName>
        <shortName evidence="8">Glu-ADT subunit A</shortName>
        <ecNumber evidence="8">6.3.5.7</ecNumber>
    </recommendedName>
</protein>
<dbReference type="Pfam" id="PF01425">
    <property type="entry name" value="Amidase"/>
    <property type="match status" value="1"/>
</dbReference>
<reference evidence="11" key="1">
    <citation type="submission" date="2017-11" db="EMBL/GenBank/DDBJ databases">
        <title>Complete Genome Sequence of Kyrpidia sp. Strain EA-1, a thermophilic, hydrogen-oxidizing Bacterium, isolated from the Azores.</title>
        <authorList>
            <person name="Reiner J.E."/>
            <person name="Lapp C.J."/>
            <person name="Bunk B."/>
            <person name="Gescher J."/>
        </authorList>
    </citation>
    <scope>NUCLEOTIDE SEQUENCE [LARGE SCALE GENOMIC DNA]</scope>
    <source>
        <strain evidence="11">EA-1</strain>
    </source>
</reference>
<feature type="domain" description="Amidase" evidence="9">
    <location>
        <begin position="24"/>
        <end position="465"/>
    </location>
</feature>
<dbReference type="InterPro" id="IPR023631">
    <property type="entry name" value="Amidase_dom"/>
</dbReference>
<gene>
    <name evidence="8 10" type="primary">gatA</name>
    <name evidence="10" type="ORF">CVV65_14105</name>
</gene>
<feature type="active site" description="Charge relay system" evidence="8">
    <location>
        <position position="79"/>
    </location>
</feature>
<accession>A0A2K8N9B5</accession>
<proteinExistence type="inferred from homology"/>
<comment type="similarity">
    <text evidence="1 8">Belongs to the amidase family. GatA subfamily.</text>
</comment>
<feature type="active site" description="Acyl-ester intermediate" evidence="8">
    <location>
        <position position="178"/>
    </location>
</feature>
<name>A0A2K8N9B5_9BACL</name>
<dbReference type="Proteomes" id="UP000231932">
    <property type="component" value="Chromosome"/>
</dbReference>
<evidence type="ECO:0000256" key="5">
    <source>
        <dbReference type="ARBA" id="ARBA00022917"/>
    </source>
</evidence>
<evidence type="ECO:0000256" key="7">
    <source>
        <dbReference type="ARBA" id="ARBA00047407"/>
    </source>
</evidence>
<keyword evidence="11" id="KW-1185">Reference proteome</keyword>
<dbReference type="EC" id="6.3.5.7" evidence="8"/>
<keyword evidence="10" id="KW-0808">Transferase</keyword>
<dbReference type="Gene3D" id="3.90.1300.10">
    <property type="entry name" value="Amidase signature (AS) domain"/>
    <property type="match status" value="1"/>
</dbReference>
<keyword evidence="5 8" id="KW-0648">Protein biosynthesis</keyword>
<feature type="active site" description="Charge relay system" evidence="8">
    <location>
        <position position="154"/>
    </location>
</feature>
<dbReference type="HAMAP" id="MF_00120">
    <property type="entry name" value="GatA"/>
    <property type="match status" value="1"/>
</dbReference>